<dbReference type="SUPFAM" id="SSF48452">
    <property type="entry name" value="TPR-like"/>
    <property type="match status" value="2"/>
</dbReference>
<feature type="repeat" description="TPR" evidence="1">
    <location>
        <begin position="295"/>
        <end position="328"/>
    </location>
</feature>
<dbReference type="RefSeq" id="WP_249997150.1">
    <property type="nucleotide sequence ID" value="NZ_CP116221.1"/>
</dbReference>
<dbReference type="PANTHER" id="PTHR44917:SF1">
    <property type="entry name" value="PROTEIN HIGH CHLOROPHYLL FLUORESCENT 107"/>
    <property type="match status" value="1"/>
</dbReference>
<keyword evidence="2" id="KW-0732">Signal</keyword>
<dbReference type="InterPro" id="IPR011990">
    <property type="entry name" value="TPR-like_helical_dom_sf"/>
</dbReference>
<feature type="chain" id="PRO_5045347398" evidence="2">
    <location>
        <begin position="20"/>
        <end position="421"/>
    </location>
</feature>
<dbReference type="Pfam" id="PF13181">
    <property type="entry name" value="TPR_8"/>
    <property type="match status" value="1"/>
</dbReference>
<dbReference type="PROSITE" id="PS50005">
    <property type="entry name" value="TPR"/>
    <property type="match status" value="1"/>
</dbReference>
<dbReference type="EMBL" id="CP116221">
    <property type="protein sequence ID" value="WCO00380.1"/>
    <property type="molecule type" value="Genomic_DNA"/>
</dbReference>
<reference evidence="3 4" key="1">
    <citation type="submission" date="2023-01" db="EMBL/GenBank/DDBJ databases">
        <title>Psychroserpens ponticola sp. nov., isolated from seawater.</title>
        <authorList>
            <person name="Kristyanto S."/>
            <person name="Jung J."/>
            <person name="Kim J.M."/>
            <person name="Jeon C.O."/>
        </authorList>
    </citation>
    <scope>NUCLEOTIDE SEQUENCE [LARGE SCALE GENOMIC DNA]</scope>
    <source>
        <strain evidence="3 4">MSW6</strain>
    </source>
</reference>
<dbReference type="Gene3D" id="1.25.40.10">
    <property type="entry name" value="Tetratricopeptide repeat domain"/>
    <property type="match status" value="2"/>
</dbReference>
<dbReference type="SMART" id="SM00028">
    <property type="entry name" value="TPR"/>
    <property type="match status" value="3"/>
</dbReference>
<evidence type="ECO:0000313" key="3">
    <source>
        <dbReference type="EMBL" id="WCO00380.1"/>
    </source>
</evidence>
<evidence type="ECO:0000313" key="4">
    <source>
        <dbReference type="Proteomes" id="UP001202717"/>
    </source>
</evidence>
<evidence type="ECO:0000256" key="2">
    <source>
        <dbReference type="SAM" id="SignalP"/>
    </source>
</evidence>
<proteinExistence type="predicted"/>
<keyword evidence="4" id="KW-1185">Reference proteome</keyword>
<sequence>MKKQIIIALALLVSTFSFSQKDELKAAEKAIKSKNFADAKTAIQSAESLIDSADDKMKAKFYFLKGQALYANGAGSNDDTDKAIASFNKVKDIEAKAGKGKYSSNVDELKQQMLANFLTKANTAWQEKRFVESSDGFNKAYRMSTKDTLYLYYAASSAVNAQDYDTSLKLYEELREMGYTGIVKEYSATIKNTGESESFDSKSLRDFALKAGTHIVPKETLTDSKLPLIKKMLADIYIFKGEDDKAIAAIKEARAENPDDATLIIAEANIEYKLGNNDKYKSLMEEAILKDPNNATLRYNVGVMTMKEGEYETARAAFSKALEFDPTMKDAALNISTTYIEEGNKLLEEMNSLGTSSADFERYDELKAQKVNLFQEGANILVEFLEANPEGSNGIFQQLNNIYLAVGEVEKAKMYKAMIKE</sequence>
<organism evidence="3 4">
    <name type="scientific">Psychroserpens ponticola</name>
    <dbReference type="NCBI Taxonomy" id="2932268"/>
    <lineage>
        <taxon>Bacteria</taxon>
        <taxon>Pseudomonadati</taxon>
        <taxon>Bacteroidota</taxon>
        <taxon>Flavobacteriia</taxon>
        <taxon>Flavobacteriales</taxon>
        <taxon>Flavobacteriaceae</taxon>
        <taxon>Psychroserpens</taxon>
    </lineage>
</organism>
<name>A0ABY7RUN2_9FLAO</name>
<dbReference type="PANTHER" id="PTHR44917">
    <property type="entry name" value="PROTEIN HIGH CHLOROPHYLL FLUORESCENT 107"/>
    <property type="match status" value="1"/>
</dbReference>
<dbReference type="PROSITE" id="PS50293">
    <property type="entry name" value="TPR_REGION"/>
    <property type="match status" value="1"/>
</dbReference>
<feature type="signal peptide" evidence="2">
    <location>
        <begin position="1"/>
        <end position="19"/>
    </location>
</feature>
<accession>A0ABY7RUN2</accession>
<dbReference type="InterPro" id="IPR019734">
    <property type="entry name" value="TPR_rpt"/>
</dbReference>
<dbReference type="Pfam" id="PF13432">
    <property type="entry name" value="TPR_16"/>
    <property type="match status" value="1"/>
</dbReference>
<keyword evidence="1" id="KW-0802">TPR repeat</keyword>
<gene>
    <name evidence="3" type="ORF">MUN68_009890</name>
</gene>
<protein>
    <submittedName>
        <fullName evidence="3">Tetratricopeptide repeat protein</fullName>
    </submittedName>
</protein>
<dbReference type="InterPro" id="IPR044624">
    <property type="entry name" value="Mbb1-like"/>
</dbReference>
<dbReference type="Proteomes" id="UP001202717">
    <property type="component" value="Chromosome"/>
</dbReference>
<evidence type="ECO:0000256" key="1">
    <source>
        <dbReference type="PROSITE-ProRule" id="PRU00339"/>
    </source>
</evidence>